<feature type="compositionally biased region" description="Polar residues" evidence="12">
    <location>
        <begin position="1449"/>
        <end position="1466"/>
    </location>
</feature>
<feature type="domain" description="CAP-Gly" evidence="15">
    <location>
        <begin position="1492"/>
        <end position="1534"/>
    </location>
</feature>
<dbReference type="Proteomes" id="UP000261640">
    <property type="component" value="Unplaced"/>
</dbReference>
<dbReference type="PRINTS" id="PR00380">
    <property type="entry name" value="KINESINHEAVY"/>
</dbReference>
<evidence type="ECO:0000256" key="3">
    <source>
        <dbReference type="ARBA" id="ARBA00022553"/>
    </source>
</evidence>
<dbReference type="Gene3D" id="6.10.250.2520">
    <property type="match status" value="1"/>
</dbReference>
<keyword evidence="9" id="KW-0206">Cytoskeleton</keyword>
<feature type="signal peptide" evidence="13">
    <location>
        <begin position="1"/>
        <end position="18"/>
    </location>
</feature>
<dbReference type="Pfam" id="PF12473">
    <property type="entry name" value="DUF3694"/>
    <property type="match status" value="1"/>
</dbReference>
<organism evidence="16 17">
    <name type="scientific">Mastacembelus armatus</name>
    <name type="common">zig-zag eel</name>
    <dbReference type="NCBI Taxonomy" id="205130"/>
    <lineage>
        <taxon>Eukaryota</taxon>
        <taxon>Metazoa</taxon>
        <taxon>Chordata</taxon>
        <taxon>Craniata</taxon>
        <taxon>Vertebrata</taxon>
        <taxon>Euteleostomi</taxon>
        <taxon>Actinopterygii</taxon>
        <taxon>Neopterygii</taxon>
        <taxon>Teleostei</taxon>
        <taxon>Neoteleostei</taxon>
        <taxon>Acanthomorphata</taxon>
        <taxon>Anabantaria</taxon>
        <taxon>Synbranchiformes</taxon>
        <taxon>Mastacembelidae</taxon>
        <taxon>Mastacembelus</taxon>
    </lineage>
</organism>
<feature type="domain" description="Kinesin motor" evidence="14">
    <location>
        <begin position="1"/>
        <end position="314"/>
    </location>
</feature>
<dbReference type="InterPro" id="IPR019821">
    <property type="entry name" value="Kinesin_motor_CS"/>
</dbReference>
<dbReference type="InterPro" id="IPR000938">
    <property type="entry name" value="CAP-Gly_domain"/>
</dbReference>
<evidence type="ECO:0000256" key="7">
    <source>
        <dbReference type="ARBA" id="ARBA00023054"/>
    </source>
</evidence>
<dbReference type="GO" id="GO:0005524">
    <property type="term" value="F:ATP binding"/>
    <property type="evidence" value="ECO:0007669"/>
    <property type="project" value="UniProtKB-UniRule"/>
</dbReference>
<evidence type="ECO:0000256" key="12">
    <source>
        <dbReference type="SAM" id="MobiDB-lite"/>
    </source>
</evidence>
<keyword evidence="4" id="KW-0493">Microtubule</keyword>
<feature type="region of interest" description="Disordered" evidence="12">
    <location>
        <begin position="598"/>
        <end position="621"/>
    </location>
</feature>
<feature type="coiled-coil region" evidence="11">
    <location>
        <begin position="329"/>
        <end position="371"/>
    </location>
</feature>
<dbReference type="Pfam" id="PF16183">
    <property type="entry name" value="Kinesin_assoc"/>
    <property type="match status" value="1"/>
</dbReference>
<dbReference type="InterPro" id="IPR022164">
    <property type="entry name" value="Kinesin-like"/>
</dbReference>
<evidence type="ECO:0000256" key="1">
    <source>
        <dbReference type="ARBA" id="ARBA00004245"/>
    </source>
</evidence>
<evidence type="ECO:0000313" key="16">
    <source>
        <dbReference type="Ensembl" id="ENSMAMP00000060603.1"/>
    </source>
</evidence>
<keyword evidence="13" id="KW-0732">Signal</keyword>
<feature type="region of interest" description="Disordered" evidence="12">
    <location>
        <begin position="1398"/>
        <end position="1472"/>
    </location>
</feature>
<dbReference type="PROSITE" id="PS50067">
    <property type="entry name" value="KINESIN_MOTOR_2"/>
    <property type="match status" value="1"/>
</dbReference>
<dbReference type="FunFam" id="3.40.850.10:FF:000010">
    <property type="entry name" value="Kinesin family member 13A"/>
    <property type="match status" value="1"/>
</dbReference>
<dbReference type="SMART" id="SM00129">
    <property type="entry name" value="KISc"/>
    <property type="match status" value="1"/>
</dbReference>
<dbReference type="SUPFAM" id="SSF52540">
    <property type="entry name" value="P-loop containing nucleoside triphosphate hydrolases"/>
    <property type="match status" value="1"/>
</dbReference>
<dbReference type="GO" id="GO:0045184">
    <property type="term" value="P:establishment of protein localization"/>
    <property type="evidence" value="ECO:0007669"/>
    <property type="project" value="UniProtKB-ARBA"/>
</dbReference>
<dbReference type="Gene3D" id="2.30.30.190">
    <property type="entry name" value="CAP Gly-rich-like domain"/>
    <property type="match status" value="1"/>
</dbReference>
<dbReference type="FunFam" id="2.30.30.190:FF:000015">
    <property type="entry name" value="Kinesin family member 13A"/>
    <property type="match status" value="1"/>
</dbReference>
<dbReference type="Pfam" id="PF00498">
    <property type="entry name" value="FHA"/>
    <property type="match status" value="1"/>
</dbReference>
<dbReference type="InterPro" id="IPR008984">
    <property type="entry name" value="SMAD_FHA_dom_sf"/>
</dbReference>
<dbReference type="InterPro" id="IPR027417">
    <property type="entry name" value="P-loop_NTPase"/>
</dbReference>
<keyword evidence="7 11" id="KW-0175">Coiled coil</keyword>
<dbReference type="InterPro" id="IPR022140">
    <property type="entry name" value="Kinesin-like_KIF1-typ"/>
</dbReference>
<dbReference type="PROSITE" id="PS00845">
    <property type="entry name" value="CAP_GLY_1"/>
    <property type="match status" value="1"/>
</dbReference>
<evidence type="ECO:0000256" key="8">
    <source>
        <dbReference type="ARBA" id="ARBA00023175"/>
    </source>
</evidence>
<dbReference type="GO" id="GO:0005737">
    <property type="term" value="C:cytoplasm"/>
    <property type="evidence" value="ECO:0007669"/>
    <property type="project" value="UniProtKB-ARBA"/>
</dbReference>
<sequence length="1554" mass="174618">RGKGMFMLPVLSPLQVFAFDHCFWSMDESNIPKYAGQEVVFKCLGEGILENAFQGYNACIFAYGQTGSGKSFSMMGNVEQPGLIPRLCCSLFERVHREANEAHTFKVEVSYMEIYNEKVRDLLDPKGSRQSLKVREHKVLGPYVDGLSQLAVTSFEDIEVLMSEGNKSRTVAATNMNEESSRSHAVFSIIVTQTLYDLQSGNSGEKVSKMSLVDLAGSERVSKTGAAGERLKEGSNINKSLTTLGCVISALADQSAGKGKAKFVPYRDSVLTWLLKDNLGGNSKTAMIATVSPAADNYEETLSTLRYADRAKRIVNHAVVNEDPNARIIRELREEVEKLRVQLSQAESMKAPELKEKLQESEKLIQEMTVTWEEKLRKTEEIATERQKQLESMGISLETSGIKVGEDKCYLVNLNADPALNELLVYYLKEHTRVGADTSQDIQLFGIGIQSEHCVLELCPDGDVTLMPIGNARTCVNGTMVDSLVHLWHGDRILWGNNHFFRINLPKRKRRDRLKELERASPRDSFVEADVETASEASSEQDYSYEFAQMEVMMKTLGNNDPMQNVVQVLEKQYLEEKRMALEEQKVMYERELESLRQQLSPDKTPQHHRSNSDRLTFPTHTPHSKLRLWTEERLLFRQSLSRLREQVVKANTLVREANFLAEEMNKLTDYQVTLQIPAANLSANRKRGAIVSEPAIQVRRKGKGTQVWTIEKLENKLVDMRDHYRDWKEATSKHCDPFYEAQENHNLIGVANIFLECLFQDVKLQYAVPIISQQGEVAGRLHVELMRVSGAVPERLSGGDDSSENSSESSCYERLTCRVRIREATGLPLNLSNFVFCQYTFWEHGEPTVAPPMVSPDRPSPRSPDAQFTVQFNHCKDYVVHVTDEFLEFISDGALAIEVWGHRCAGNGRSLWELDALEAKTQTLRDRWSEVSRRIELWISIQELNEQGEYSSVELLPGKDISTGGVFQLRQGHSRRLHVSVKPVQNSGTLPLLVEAVLSISIGCVSARSTKLQRPLDSYQVCGDIHTHEEDLNCVRERWSEALVKRREYLDEQIKKIINKHEKSEEDIEREARLVEQWVGLTEERNAVLVPAPGSGIPGAPADWTPPAGMEAHIPVLFLDLNADNLTVNEQLTGPHAAGVNSILPKEHGSQFFYLPIIRHSDEEVSAVCSWDSSIHDSVHLNRVTSPNERIYLIIKATVQLSHPASMELVLRKRIAVNIYNKQSFTQSLKRRMSLKNTLYSCGVTYEIVSNIPKASEEPEERETLALMAARDSEETKDGETYIEKYTRGVLEVENILSLERLRQAVTVKEVLAAKGRHLRRSISTPNVQQTENVQQLTLVLMFPHYNWVKTAFSPTGVVPDSPTFFNSSPFKVLSPQPSKFLKSLLPVKEENKAKKALETRPLLGQEVKRKQFTPPSTPTLRAGGEPPIQEPAQGDLPHGSPCPSPNPSSAEPSGDSSGDESTPAAQLPDWMAPGEQVWVGKRRGTVYYVGGVEFAKGIWIGVKLDMAVGKHNGTVQGRVYFRCPPGHGVFVKPSRLTRGPSPVDTEPQTLIR</sequence>
<reference evidence="16" key="2">
    <citation type="submission" date="2025-09" db="UniProtKB">
        <authorList>
            <consortium name="Ensembl"/>
        </authorList>
    </citation>
    <scope>IDENTIFICATION</scope>
</reference>
<proteinExistence type="inferred from homology"/>
<keyword evidence="17" id="KW-1185">Reference proteome</keyword>
<dbReference type="PROSITE" id="PS50245">
    <property type="entry name" value="CAP_GLY_2"/>
    <property type="match status" value="1"/>
</dbReference>
<dbReference type="InterPro" id="IPR036859">
    <property type="entry name" value="CAP-Gly_dom_sf"/>
</dbReference>
<evidence type="ECO:0000259" key="15">
    <source>
        <dbReference type="PROSITE" id="PS50245"/>
    </source>
</evidence>
<dbReference type="SUPFAM" id="SSF74924">
    <property type="entry name" value="Cap-Gly domain"/>
    <property type="match status" value="1"/>
</dbReference>
<dbReference type="Pfam" id="PF12423">
    <property type="entry name" value="KIF1B"/>
    <property type="match status" value="1"/>
</dbReference>
<keyword evidence="8 10" id="KW-0505">Motor protein</keyword>
<dbReference type="Gene3D" id="3.40.850.10">
    <property type="entry name" value="Kinesin motor domain"/>
    <property type="match status" value="1"/>
</dbReference>
<keyword evidence="5 10" id="KW-0547">Nucleotide-binding</keyword>
<feature type="binding site" evidence="10">
    <location>
        <begin position="64"/>
        <end position="71"/>
    </location>
    <ligand>
        <name>ATP</name>
        <dbReference type="ChEBI" id="CHEBI:30616"/>
    </ligand>
</feature>
<dbReference type="PANTHER" id="PTHR47117">
    <property type="entry name" value="STAR-RELATED LIPID TRANSFER PROTEIN 9"/>
    <property type="match status" value="1"/>
</dbReference>
<dbReference type="InterPro" id="IPR001752">
    <property type="entry name" value="Kinesin_motor_dom"/>
</dbReference>
<feature type="chain" id="PRO_5030967822" evidence="13">
    <location>
        <begin position="19"/>
        <end position="1554"/>
    </location>
</feature>
<evidence type="ECO:0000313" key="17">
    <source>
        <dbReference type="Proteomes" id="UP000261640"/>
    </source>
</evidence>
<evidence type="ECO:0000256" key="11">
    <source>
        <dbReference type="SAM" id="Coils"/>
    </source>
</evidence>
<evidence type="ECO:0000256" key="2">
    <source>
        <dbReference type="ARBA" id="ARBA00022490"/>
    </source>
</evidence>
<dbReference type="InterPro" id="IPR032405">
    <property type="entry name" value="Kinesin_assoc"/>
</dbReference>
<dbReference type="GO" id="GO:0003777">
    <property type="term" value="F:microtubule motor activity"/>
    <property type="evidence" value="ECO:0007669"/>
    <property type="project" value="InterPro"/>
</dbReference>
<keyword evidence="6 10" id="KW-0067">ATP-binding</keyword>
<evidence type="ECO:0000256" key="5">
    <source>
        <dbReference type="ARBA" id="ARBA00022741"/>
    </source>
</evidence>
<dbReference type="Ensembl" id="ENSMAMT00000039825.1">
    <property type="protein sequence ID" value="ENSMAMP00000060603.1"/>
    <property type="gene ID" value="ENSMAMG00000012667.2"/>
</dbReference>
<dbReference type="GO" id="GO:0007018">
    <property type="term" value="P:microtubule-based movement"/>
    <property type="evidence" value="ECO:0007669"/>
    <property type="project" value="InterPro"/>
</dbReference>
<dbReference type="InterPro" id="IPR036961">
    <property type="entry name" value="Kinesin_motor_dom_sf"/>
</dbReference>
<evidence type="ECO:0000256" key="10">
    <source>
        <dbReference type="PROSITE-ProRule" id="PRU00283"/>
    </source>
</evidence>
<dbReference type="InterPro" id="IPR000253">
    <property type="entry name" value="FHA_dom"/>
</dbReference>
<evidence type="ECO:0000256" key="9">
    <source>
        <dbReference type="ARBA" id="ARBA00023212"/>
    </source>
</evidence>
<dbReference type="SMART" id="SM01052">
    <property type="entry name" value="CAP_GLY"/>
    <property type="match status" value="1"/>
</dbReference>
<dbReference type="Pfam" id="PF00225">
    <property type="entry name" value="Kinesin"/>
    <property type="match status" value="1"/>
</dbReference>
<accession>A0A7N8Y6D3</accession>
<evidence type="ECO:0000259" key="14">
    <source>
        <dbReference type="PROSITE" id="PS50067"/>
    </source>
</evidence>
<comment type="subcellular location">
    <subcellularLocation>
        <location evidence="1">Cytoplasm</location>
        <location evidence="1">Cytoskeleton</location>
    </subcellularLocation>
</comment>
<dbReference type="CDD" id="cd01365">
    <property type="entry name" value="KISc_KIF1A_KIF1B"/>
    <property type="match status" value="1"/>
</dbReference>
<dbReference type="SUPFAM" id="SSF49879">
    <property type="entry name" value="SMAD/FHA domain"/>
    <property type="match status" value="1"/>
</dbReference>
<dbReference type="FunFam" id="2.60.200.20:FF:000002">
    <property type="entry name" value="Kinesin family member 13A"/>
    <property type="match status" value="1"/>
</dbReference>
<dbReference type="GeneTree" id="ENSGT00940000157508"/>
<feature type="region of interest" description="Disordered" evidence="12">
    <location>
        <begin position="1534"/>
        <end position="1554"/>
    </location>
</feature>
<comment type="similarity">
    <text evidence="10">Belongs to the TRAFAC class myosin-kinesin ATPase superfamily. Kinesin family.</text>
</comment>
<dbReference type="Pfam" id="PF01302">
    <property type="entry name" value="CAP_GLY"/>
    <property type="match status" value="1"/>
</dbReference>
<dbReference type="GO" id="GO:0005874">
    <property type="term" value="C:microtubule"/>
    <property type="evidence" value="ECO:0007669"/>
    <property type="project" value="UniProtKB-KW"/>
</dbReference>
<dbReference type="SMART" id="SM00240">
    <property type="entry name" value="FHA"/>
    <property type="match status" value="1"/>
</dbReference>
<evidence type="ECO:0000256" key="13">
    <source>
        <dbReference type="SAM" id="SignalP"/>
    </source>
</evidence>
<dbReference type="Gene3D" id="2.60.200.20">
    <property type="match status" value="1"/>
</dbReference>
<dbReference type="GO" id="GO:0008017">
    <property type="term" value="F:microtubule binding"/>
    <property type="evidence" value="ECO:0007669"/>
    <property type="project" value="InterPro"/>
</dbReference>
<reference evidence="16" key="1">
    <citation type="submission" date="2025-08" db="UniProtKB">
        <authorList>
            <consortium name="Ensembl"/>
        </authorList>
    </citation>
    <scope>IDENTIFICATION</scope>
</reference>
<evidence type="ECO:0000256" key="4">
    <source>
        <dbReference type="ARBA" id="ARBA00022701"/>
    </source>
</evidence>
<evidence type="ECO:0000256" key="6">
    <source>
        <dbReference type="ARBA" id="ARBA00022840"/>
    </source>
</evidence>
<dbReference type="PROSITE" id="PS00411">
    <property type="entry name" value="KINESIN_MOTOR_1"/>
    <property type="match status" value="1"/>
</dbReference>
<protein>
    <submittedName>
        <fullName evidence="16">Kinesin family member 13A</fullName>
    </submittedName>
</protein>
<keyword evidence="3" id="KW-0597">Phosphoprotein</keyword>
<keyword evidence="2" id="KW-0963">Cytoplasm</keyword>
<name>A0A7N8Y6D3_9TELE</name>